<dbReference type="Gene3D" id="3.90.10.10">
    <property type="entry name" value="Cytochrome C3"/>
    <property type="match status" value="2"/>
</dbReference>
<gene>
    <name evidence="3" type="ORF">MNBD_PLANCTO03-2354</name>
</gene>
<dbReference type="PANTHER" id="PTHR39425">
    <property type="entry name" value="LIPOPROTEIN CYTOCHROME C"/>
    <property type="match status" value="1"/>
</dbReference>
<organism evidence="3">
    <name type="scientific">hydrothermal vent metagenome</name>
    <dbReference type="NCBI Taxonomy" id="652676"/>
    <lineage>
        <taxon>unclassified sequences</taxon>
        <taxon>metagenomes</taxon>
        <taxon>ecological metagenomes</taxon>
    </lineage>
</organism>
<reference evidence="3" key="1">
    <citation type="submission" date="2018-06" db="EMBL/GenBank/DDBJ databases">
        <authorList>
            <person name="Zhirakovskaya E."/>
        </authorList>
    </citation>
    <scope>NUCLEOTIDE SEQUENCE</scope>
</reference>
<evidence type="ECO:0000259" key="2">
    <source>
        <dbReference type="Pfam" id="PF14522"/>
    </source>
</evidence>
<protein>
    <submittedName>
        <fullName evidence="3">Molybdopterin oxidoreductase subunit, predicted chaperone protein HtpG</fullName>
    </submittedName>
</protein>
<dbReference type="Pfam" id="PF14522">
    <property type="entry name" value="Cytochrome_C7"/>
    <property type="match status" value="1"/>
</dbReference>
<feature type="transmembrane region" description="Helical" evidence="1">
    <location>
        <begin position="12"/>
        <end position="35"/>
    </location>
</feature>
<proteinExistence type="predicted"/>
<dbReference type="EMBL" id="UOGK01000645">
    <property type="protein sequence ID" value="VAX42128.1"/>
    <property type="molecule type" value="Genomic_DNA"/>
</dbReference>
<keyword evidence="1" id="KW-0812">Transmembrane</keyword>
<accession>A0A3B1E042</accession>
<sequence>MSVIFPKWMNALPTLGALGAVGGAVVVVLGGWYWATPDFFEVGYSPVQPGSGFNHQVHVGKLGMDCRYCHTNVEESPEANIPPVSTCNSCHGENRVSPAISTASDAKVLFIREAYAEDKSIEWRRVHKLPDYVRNFPHDVHVTAGVSCFSCHGQVMAMPQVYQKEGLGMGWCLDCHRHPEKALVPPDKVTDLLWVQGELEARAKGEGTTNTEALRSQLWDSPPQTCGACHQ</sequence>
<dbReference type="CDD" id="cd08168">
    <property type="entry name" value="Cytochrom_C3"/>
    <property type="match status" value="1"/>
</dbReference>
<name>A0A3B1E042_9ZZZZ</name>
<dbReference type="PANTHER" id="PTHR39425:SF1">
    <property type="entry name" value="CYTOCHROME C7-LIKE DOMAIN-CONTAINING PROTEIN"/>
    <property type="match status" value="1"/>
</dbReference>
<evidence type="ECO:0000313" key="3">
    <source>
        <dbReference type="EMBL" id="VAX42128.1"/>
    </source>
</evidence>
<keyword evidence="1" id="KW-0472">Membrane</keyword>
<dbReference type="InterPro" id="IPR036280">
    <property type="entry name" value="Multihaem_cyt_sf"/>
</dbReference>
<dbReference type="SUPFAM" id="SSF48695">
    <property type="entry name" value="Multiheme cytochromes"/>
    <property type="match status" value="1"/>
</dbReference>
<feature type="domain" description="Cytochrome c7-like" evidence="2">
    <location>
        <begin position="135"/>
        <end position="231"/>
    </location>
</feature>
<evidence type="ECO:0000256" key="1">
    <source>
        <dbReference type="SAM" id="Phobius"/>
    </source>
</evidence>
<dbReference type="InterPro" id="IPR029467">
    <property type="entry name" value="Cyt_c7-like"/>
</dbReference>
<keyword evidence="1" id="KW-1133">Transmembrane helix</keyword>
<dbReference type="AlphaFoldDB" id="A0A3B1E042"/>